<name>A0A3B1DCJ3_9ZZZZ</name>
<gene>
    <name evidence="1" type="ORF">MNBD_PLANCTO02-2445</name>
</gene>
<dbReference type="AlphaFoldDB" id="A0A3B1DCJ3"/>
<proteinExistence type="predicted"/>
<protein>
    <submittedName>
        <fullName evidence="1">Uncharacterized protein</fullName>
    </submittedName>
</protein>
<evidence type="ECO:0000313" key="1">
    <source>
        <dbReference type="EMBL" id="VAX40029.1"/>
    </source>
</evidence>
<reference evidence="1" key="1">
    <citation type="submission" date="2018-06" db="EMBL/GenBank/DDBJ databases">
        <authorList>
            <person name="Zhirakovskaya E."/>
        </authorList>
    </citation>
    <scope>NUCLEOTIDE SEQUENCE</scope>
</reference>
<dbReference type="EMBL" id="UOGL01000394">
    <property type="protein sequence ID" value="VAX40029.1"/>
    <property type="molecule type" value="Genomic_DNA"/>
</dbReference>
<organism evidence="1">
    <name type="scientific">hydrothermal vent metagenome</name>
    <dbReference type="NCBI Taxonomy" id="652676"/>
    <lineage>
        <taxon>unclassified sequences</taxon>
        <taxon>metagenomes</taxon>
        <taxon>ecological metagenomes</taxon>
    </lineage>
</organism>
<sequence>MIPPVMTGYDRRNYGVFMSDNFNEIEFNQMDALPQKKSSSPGFQAPVDAGLLQVRFDRLLKVTEALWSLVLEISDLTEEDLMRKVHEINQQERAQEKEGETKVAVMKCRQCGKVVSRKLCKCQYCGADYVGQTAFETI</sequence>
<accession>A0A3B1DCJ3</accession>